<keyword evidence="2" id="KW-1185">Reference proteome</keyword>
<sequence length="150" mass="16872">MGDALFDFRSNHGTIRSVLDIGHHISRISISMRATDILGCETVVRCLEQLYKLYLGSSVNFVVETGGFKQNAARRGFRRTVSAFLNFSQHLAQAAYVVNIVMDPTFVRSNGRKGSGTTFNIIQDQNFRYVFRVKGLESTTNSIEEELDQV</sequence>
<protein>
    <submittedName>
        <fullName evidence="1">Uncharacterized protein</fullName>
    </submittedName>
</protein>
<dbReference type="EMBL" id="MU006311">
    <property type="protein sequence ID" value="KAF2849593.1"/>
    <property type="molecule type" value="Genomic_DNA"/>
</dbReference>
<proteinExistence type="predicted"/>
<evidence type="ECO:0000313" key="1">
    <source>
        <dbReference type="EMBL" id="KAF2849593.1"/>
    </source>
</evidence>
<dbReference type="Proteomes" id="UP000799423">
    <property type="component" value="Unassembled WGS sequence"/>
</dbReference>
<organism evidence="1 2">
    <name type="scientific">Plenodomus tracheiphilus IPT5</name>
    <dbReference type="NCBI Taxonomy" id="1408161"/>
    <lineage>
        <taxon>Eukaryota</taxon>
        <taxon>Fungi</taxon>
        <taxon>Dikarya</taxon>
        <taxon>Ascomycota</taxon>
        <taxon>Pezizomycotina</taxon>
        <taxon>Dothideomycetes</taxon>
        <taxon>Pleosporomycetidae</taxon>
        <taxon>Pleosporales</taxon>
        <taxon>Pleosporineae</taxon>
        <taxon>Leptosphaeriaceae</taxon>
        <taxon>Plenodomus</taxon>
    </lineage>
</organism>
<reference evidence="1" key="1">
    <citation type="submission" date="2020-01" db="EMBL/GenBank/DDBJ databases">
        <authorList>
            <consortium name="DOE Joint Genome Institute"/>
            <person name="Haridas S."/>
            <person name="Albert R."/>
            <person name="Binder M."/>
            <person name="Bloem J."/>
            <person name="Labutti K."/>
            <person name="Salamov A."/>
            <person name="Andreopoulos B."/>
            <person name="Baker S.E."/>
            <person name="Barry K."/>
            <person name="Bills G."/>
            <person name="Bluhm B.H."/>
            <person name="Cannon C."/>
            <person name="Castanera R."/>
            <person name="Culley D.E."/>
            <person name="Daum C."/>
            <person name="Ezra D."/>
            <person name="Gonzalez J.B."/>
            <person name="Henrissat B."/>
            <person name="Kuo A."/>
            <person name="Liang C."/>
            <person name="Lipzen A."/>
            <person name="Lutzoni F."/>
            <person name="Magnuson J."/>
            <person name="Mondo S."/>
            <person name="Nolan M."/>
            <person name="Ohm R."/>
            <person name="Pangilinan J."/>
            <person name="Park H.-J."/>
            <person name="Ramirez L."/>
            <person name="Alfaro M."/>
            <person name="Sun H."/>
            <person name="Tritt A."/>
            <person name="Yoshinaga Y."/>
            <person name="Zwiers L.-H."/>
            <person name="Turgeon B.G."/>
            <person name="Goodwin S.B."/>
            <person name="Spatafora J.W."/>
            <person name="Crous P.W."/>
            <person name="Grigoriev I.V."/>
        </authorList>
    </citation>
    <scope>NUCLEOTIDE SEQUENCE</scope>
    <source>
        <strain evidence="1">IPT5</strain>
    </source>
</reference>
<feature type="non-terminal residue" evidence="1">
    <location>
        <position position="150"/>
    </location>
</feature>
<gene>
    <name evidence="1" type="ORF">T440DRAFT_533795</name>
</gene>
<evidence type="ECO:0000313" key="2">
    <source>
        <dbReference type="Proteomes" id="UP000799423"/>
    </source>
</evidence>
<dbReference type="OrthoDB" id="3795413at2759"/>
<name>A0A6A7B2T6_9PLEO</name>
<dbReference type="AlphaFoldDB" id="A0A6A7B2T6"/>
<accession>A0A6A7B2T6</accession>